<protein>
    <submittedName>
        <fullName evidence="2">Uncharacterized protein</fullName>
    </submittedName>
</protein>
<feature type="transmembrane region" description="Helical" evidence="1">
    <location>
        <begin position="189"/>
        <end position="209"/>
    </location>
</feature>
<feature type="transmembrane region" description="Helical" evidence="1">
    <location>
        <begin position="221"/>
        <end position="244"/>
    </location>
</feature>
<feature type="transmembrane region" description="Helical" evidence="1">
    <location>
        <begin position="113"/>
        <end position="136"/>
    </location>
</feature>
<evidence type="ECO:0000256" key="1">
    <source>
        <dbReference type="SAM" id="Phobius"/>
    </source>
</evidence>
<accession>A0A921AVE7</accession>
<organism evidence="2 3">
    <name type="scientific">Mailhella massiliensis</name>
    <dbReference type="NCBI Taxonomy" id="1903261"/>
    <lineage>
        <taxon>Bacteria</taxon>
        <taxon>Pseudomonadati</taxon>
        <taxon>Thermodesulfobacteriota</taxon>
        <taxon>Desulfovibrionia</taxon>
        <taxon>Desulfovibrionales</taxon>
        <taxon>Desulfovibrionaceae</taxon>
        <taxon>Mailhella</taxon>
    </lineage>
</organism>
<feature type="transmembrane region" description="Helical" evidence="1">
    <location>
        <begin position="6"/>
        <end position="26"/>
    </location>
</feature>
<dbReference type="AlphaFoldDB" id="A0A921AVE7"/>
<keyword evidence="1" id="KW-1133">Transmembrane helix</keyword>
<gene>
    <name evidence="2" type="ORF">K8W16_03245</name>
</gene>
<feature type="transmembrane region" description="Helical" evidence="1">
    <location>
        <begin position="157"/>
        <end position="177"/>
    </location>
</feature>
<feature type="transmembrane region" description="Helical" evidence="1">
    <location>
        <begin position="89"/>
        <end position="107"/>
    </location>
</feature>
<comment type="caution">
    <text evidence="2">The sequence shown here is derived from an EMBL/GenBank/DDBJ whole genome shotgun (WGS) entry which is preliminary data.</text>
</comment>
<evidence type="ECO:0000313" key="2">
    <source>
        <dbReference type="EMBL" id="HJD96646.1"/>
    </source>
</evidence>
<proteinExistence type="predicted"/>
<sequence length="252" mass="27117">MITNWPLVFFTVFSQLGAGVAFFSWWKDRRDAASSSRGRQFSAVSAALALIASLINFSGLASGAMLIAQAGCLILALASVGASRGCAPCGLAAWLAGACCVMAQAAAAVPGEVWSLSGMFPLVLFPLCTIILGASFSQLKQLGEAEDASVRYGRFYMPLRICLWIMLIITAIAPCMAWEDPFMRKSAIIWMQTQLYWMGVIFSGVVLGLSHMGRITLPVQAIVAFVSIFGLRTAFYADGVHGIIDMSTLYMR</sequence>
<evidence type="ECO:0000313" key="3">
    <source>
        <dbReference type="Proteomes" id="UP000698963"/>
    </source>
</evidence>
<keyword evidence="1" id="KW-0472">Membrane</keyword>
<dbReference type="EMBL" id="DYZA01000060">
    <property type="protein sequence ID" value="HJD96646.1"/>
    <property type="molecule type" value="Genomic_DNA"/>
</dbReference>
<name>A0A921AVE7_9BACT</name>
<dbReference type="Proteomes" id="UP000698963">
    <property type="component" value="Unassembled WGS sequence"/>
</dbReference>
<reference evidence="2" key="2">
    <citation type="submission" date="2021-09" db="EMBL/GenBank/DDBJ databases">
        <authorList>
            <person name="Gilroy R."/>
        </authorList>
    </citation>
    <scope>NUCLEOTIDE SEQUENCE</scope>
    <source>
        <strain evidence="2">ChiGjej2B2-19336</strain>
    </source>
</reference>
<feature type="transmembrane region" description="Helical" evidence="1">
    <location>
        <begin position="63"/>
        <end position="82"/>
    </location>
</feature>
<dbReference type="RefSeq" id="WP_304121112.1">
    <property type="nucleotide sequence ID" value="NZ_DYZA01000060.1"/>
</dbReference>
<reference evidence="2" key="1">
    <citation type="journal article" date="2021" name="PeerJ">
        <title>Extensive microbial diversity within the chicken gut microbiome revealed by metagenomics and culture.</title>
        <authorList>
            <person name="Gilroy R."/>
            <person name="Ravi A."/>
            <person name="Getino M."/>
            <person name="Pursley I."/>
            <person name="Horton D.L."/>
            <person name="Alikhan N.F."/>
            <person name="Baker D."/>
            <person name="Gharbi K."/>
            <person name="Hall N."/>
            <person name="Watson M."/>
            <person name="Adriaenssens E.M."/>
            <person name="Foster-Nyarko E."/>
            <person name="Jarju S."/>
            <person name="Secka A."/>
            <person name="Antonio M."/>
            <person name="Oren A."/>
            <person name="Chaudhuri R.R."/>
            <person name="La Ragione R."/>
            <person name="Hildebrand F."/>
            <person name="Pallen M.J."/>
        </authorList>
    </citation>
    <scope>NUCLEOTIDE SEQUENCE</scope>
    <source>
        <strain evidence="2">ChiGjej2B2-19336</strain>
    </source>
</reference>
<keyword evidence="1" id="KW-0812">Transmembrane</keyword>